<evidence type="ECO:0000259" key="3">
    <source>
        <dbReference type="Pfam" id="PF01471"/>
    </source>
</evidence>
<feature type="compositionally biased region" description="Polar residues" evidence="1">
    <location>
        <begin position="75"/>
        <end position="99"/>
    </location>
</feature>
<proteinExistence type="predicted"/>
<keyword evidence="2" id="KW-0732">Signal</keyword>
<dbReference type="Proteomes" id="UP001050975">
    <property type="component" value="Unassembled WGS sequence"/>
</dbReference>
<comment type="caution">
    <text evidence="4">The sequence shown here is derived from an EMBL/GenBank/DDBJ whole genome shotgun (WGS) entry which is preliminary data.</text>
</comment>
<dbReference type="RefSeq" id="WP_226587058.1">
    <property type="nucleotide sequence ID" value="NZ_BLAY01000102.1"/>
</dbReference>
<evidence type="ECO:0000256" key="1">
    <source>
        <dbReference type="SAM" id="MobiDB-lite"/>
    </source>
</evidence>
<dbReference type="Gene3D" id="1.10.101.10">
    <property type="entry name" value="PGBD-like superfamily/PGBD"/>
    <property type="match status" value="1"/>
</dbReference>
<dbReference type="InterPro" id="IPR036366">
    <property type="entry name" value="PGBDSf"/>
</dbReference>
<keyword evidence="5" id="KW-1185">Reference proteome</keyword>
<dbReference type="InterPro" id="IPR002477">
    <property type="entry name" value="Peptidoglycan-bd-like"/>
</dbReference>
<reference evidence="4" key="1">
    <citation type="submission" date="2019-10" db="EMBL/GenBank/DDBJ databases">
        <title>Draft genome sequece of Microseira wollei NIES-4236.</title>
        <authorList>
            <person name="Yamaguchi H."/>
            <person name="Suzuki S."/>
            <person name="Kawachi M."/>
        </authorList>
    </citation>
    <scope>NUCLEOTIDE SEQUENCE</scope>
    <source>
        <strain evidence="4">NIES-4236</strain>
    </source>
</reference>
<name>A0AAV3XH60_9CYAN</name>
<feature type="compositionally biased region" description="Polar residues" evidence="1">
    <location>
        <begin position="36"/>
        <end position="62"/>
    </location>
</feature>
<protein>
    <recommendedName>
        <fullName evidence="3">Peptidoglycan binding-like domain-containing protein</fullName>
    </recommendedName>
</protein>
<feature type="signal peptide" evidence="2">
    <location>
        <begin position="1"/>
        <end position="33"/>
    </location>
</feature>
<gene>
    <name evidence="4" type="ORF">MiSe_56780</name>
</gene>
<evidence type="ECO:0000256" key="2">
    <source>
        <dbReference type="SAM" id="SignalP"/>
    </source>
</evidence>
<feature type="chain" id="PRO_5043932339" description="Peptidoglycan binding-like domain-containing protein" evidence="2">
    <location>
        <begin position="34"/>
        <end position="168"/>
    </location>
</feature>
<dbReference type="AlphaFoldDB" id="A0AAV3XH60"/>
<accession>A0AAV3XH60</accession>
<evidence type="ECO:0000313" key="5">
    <source>
        <dbReference type="Proteomes" id="UP001050975"/>
    </source>
</evidence>
<dbReference type="EMBL" id="BLAY01000102">
    <property type="protein sequence ID" value="GET40866.1"/>
    <property type="molecule type" value="Genomic_DNA"/>
</dbReference>
<organism evidence="4 5">
    <name type="scientific">Microseira wollei NIES-4236</name>
    <dbReference type="NCBI Taxonomy" id="2530354"/>
    <lineage>
        <taxon>Bacteria</taxon>
        <taxon>Bacillati</taxon>
        <taxon>Cyanobacteriota</taxon>
        <taxon>Cyanophyceae</taxon>
        <taxon>Oscillatoriophycideae</taxon>
        <taxon>Aerosakkonematales</taxon>
        <taxon>Aerosakkonemataceae</taxon>
        <taxon>Microseira</taxon>
    </lineage>
</organism>
<sequence>MDAKFVNYKPLSLGIFSAISASLLLLGGIPANAQTNSGTLNQSPNQTDNPTQLNNPQTELNGTPTQQLQTPTQPSGNVTPTSPNPLSSYSPNQTTNLYYGSRGQTVRDVQTFLSQQGFYNGQIDGIYGPGTRNAVISYQRSRNLVADGIIGPRTWGTMLNSQSEASAF</sequence>
<feature type="domain" description="Peptidoglycan binding-like" evidence="3">
    <location>
        <begin position="102"/>
        <end position="158"/>
    </location>
</feature>
<evidence type="ECO:0000313" key="4">
    <source>
        <dbReference type="EMBL" id="GET40866.1"/>
    </source>
</evidence>
<feature type="region of interest" description="Disordered" evidence="1">
    <location>
        <begin position="36"/>
        <end position="99"/>
    </location>
</feature>
<feature type="compositionally biased region" description="Low complexity" evidence="1">
    <location>
        <begin position="63"/>
        <end position="74"/>
    </location>
</feature>
<dbReference type="InterPro" id="IPR036365">
    <property type="entry name" value="PGBD-like_sf"/>
</dbReference>
<dbReference type="Pfam" id="PF01471">
    <property type="entry name" value="PG_binding_1"/>
    <property type="match status" value="1"/>
</dbReference>
<dbReference type="SUPFAM" id="SSF47090">
    <property type="entry name" value="PGBD-like"/>
    <property type="match status" value="1"/>
</dbReference>